<evidence type="ECO:0000256" key="2">
    <source>
        <dbReference type="ARBA" id="ARBA00023043"/>
    </source>
</evidence>
<protein>
    <submittedName>
        <fullName evidence="5">Ankyrin repeat and KH domain containing 1</fullName>
    </submittedName>
</protein>
<gene>
    <name evidence="5" type="ORF">HJG59_000696</name>
</gene>
<dbReference type="EMBL" id="JACASF010000004">
    <property type="protein sequence ID" value="KAF6479015.1"/>
    <property type="molecule type" value="Genomic_DNA"/>
</dbReference>
<feature type="compositionally biased region" description="Gly residues" evidence="4">
    <location>
        <begin position="1"/>
        <end position="10"/>
    </location>
</feature>
<keyword evidence="2 3" id="KW-0040">ANK repeat</keyword>
<evidence type="ECO:0000256" key="4">
    <source>
        <dbReference type="SAM" id="MobiDB-lite"/>
    </source>
</evidence>
<feature type="repeat" description="ANK" evidence="3">
    <location>
        <begin position="235"/>
        <end position="267"/>
    </location>
</feature>
<keyword evidence="6" id="KW-1185">Reference proteome</keyword>
<dbReference type="PROSITE" id="PS50297">
    <property type="entry name" value="ANK_REP_REGION"/>
    <property type="match status" value="2"/>
</dbReference>
<sequence length="328" mass="33371">MLTDGGGGGTSFEEDLDSVAPRSAPAGASEPPPPGGVGLGIRTVRLFGEAGPAPGASGGGSGAGGGDAALDFKLAAAVLRSGGGGGASGSDEDEVSEVESFILDQEDLDNPVLKTTSEIFLSSTAEGADLRTVDPETQARLEALLEAADPEVLRRLTSSVSCALDEAAAALTRMKAENGHNAGHEEMVALLLAQGANINAQTEETQETALTLACCGGFSEVADFLIKAGADIELGCSTPLMEASQEGHLELVKYLLAAGANVHATTATGDTALTYACENGHTDVADVLLQAGADLDKQEDMKTILEGIDPAKHQVRVAFDACKLLHKE</sequence>
<dbReference type="InterPro" id="IPR051631">
    <property type="entry name" value="Ankyrin-KH/SAM_domain"/>
</dbReference>
<dbReference type="InterPro" id="IPR002110">
    <property type="entry name" value="Ankyrin_rpt"/>
</dbReference>
<evidence type="ECO:0000256" key="1">
    <source>
        <dbReference type="ARBA" id="ARBA00022737"/>
    </source>
</evidence>
<dbReference type="Pfam" id="PF00023">
    <property type="entry name" value="Ank"/>
    <property type="match status" value="1"/>
</dbReference>
<accession>A0A7J8I4D8</accession>
<feature type="compositionally biased region" description="Low complexity" evidence="4">
    <location>
        <begin position="20"/>
        <end position="29"/>
    </location>
</feature>
<dbReference type="SMART" id="SM00248">
    <property type="entry name" value="ANK"/>
    <property type="match status" value="4"/>
</dbReference>
<proteinExistence type="predicted"/>
<dbReference type="InterPro" id="IPR036770">
    <property type="entry name" value="Ankyrin_rpt-contain_sf"/>
</dbReference>
<name>A0A7J8I4D8_MOLMO</name>
<comment type="caution">
    <text evidence="5">The sequence shown here is derived from an EMBL/GenBank/DDBJ whole genome shotgun (WGS) entry which is preliminary data.</text>
</comment>
<dbReference type="GO" id="GO:0045087">
    <property type="term" value="P:innate immune response"/>
    <property type="evidence" value="ECO:0007669"/>
    <property type="project" value="TreeGrafter"/>
</dbReference>
<dbReference type="SUPFAM" id="SSF48403">
    <property type="entry name" value="Ankyrin repeat"/>
    <property type="match status" value="1"/>
</dbReference>
<dbReference type="PANTHER" id="PTHR23206">
    <property type="entry name" value="MASK PROTEIN"/>
    <property type="match status" value="1"/>
</dbReference>
<dbReference type="FunFam" id="1.25.40.20:FF:000750">
    <property type="entry name" value="Ankyrin repeat domain 17"/>
    <property type="match status" value="1"/>
</dbReference>
<keyword evidence="1" id="KW-0677">Repeat</keyword>
<dbReference type="Gene3D" id="1.25.40.20">
    <property type="entry name" value="Ankyrin repeat-containing domain"/>
    <property type="match status" value="2"/>
</dbReference>
<organism evidence="5 6">
    <name type="scientific">Molossus molossus</name>
    <name type="common">Pallas' mastiff bat</name>
    <name type="synonym">Vespertilio molossus</name>
    <dbReference type="NCBI Taxonomy" id="27622"/>
    <lineage>
        <taxon>Eukaryota</taxon>
        <taxon>Metazoa</taxon>
        <taxon>Chordata</taxon>
        <taxon>Craniata</taxon>
        <taxon>Vertebrata</taxon>
        <taxon>Euteleostomi</taxon>
        <taxon>Mammalia</taxon>
        <taxon>Eutheria</taxon>
        <taxon>Laurasiatheria</taxon>
        <taxon>Chiroptera</taxon>
        <taxon>Yangochiroptera</taxon>
        <taxon>Molossidae</taxon>
        <taxon>Molossus</taxon>
    </lineage>
</organism>
<feature type="repeat" description="ANK" evidence="3">
    <location>
        <begin position="268"/>
        <end position="300"/>
    </location>
</feature>
<evidence type="ECO:0000313" key="5">
    <source>
        <dbReference type="EMBL" id="KAF6479015.1"/>
    </source>
</evidence>
<dbReference type="GO" id="GO:0005737">
    <property type="term" value="C:cytoplasm"/>
    <property type="evidence" value="ECO:0007669"/>
    <property type="project" value="TreeGrafter"/>
</dbReference>
<evidence type="ECO:0000313" key="6">
    <source>
        <dbReference type="Proteomes" id="UP000550707"/>
    </source>
</evidence>
<feature type="region of interest" description="Disordered" evidence="4">
    <location>
        <begin position="1"/>
        <end position="41"/>
    </location>
</feature>
<evidence type="ECO:0000256" key="3">
    <source>
        <dbReference type="PROSITE-ProRule" id="PRU00023"/>
    </source>
</evidence>
<reference evidence="5 6" key="1">
    <citation type="journal article" date="2020" name="Nature">
        <title>Six reference-quality genomes reveal evolution of bat adaptations.</title>
        <authorList>
            <person name="Jebb D."/>
            <person name="Huang Z."/>
            <person name="Pippel M."/>
            <person name="Hughes G.M."/>
            <person name="Lavrichenko K."/>
            <person name="Devanna P."/>
            <person name="Winkler S."/>
            <person name="Jermiin L.S."/>
            <person name="Skirmuntt E.C."/>
            <person name="Katzourakis A."/>
            <person name="Burkitt-Gray L."/>
            <person name="Ray D.A."/>
            <person name="Sullivan K.A.M."/>
            <person name="Roscito J.G."/>
            <person name="Kirilenko B.M."/>
            <person name="Davalos L.M."/>
            <person name="Corthals A.P."/>
            <person name="Power M.L."/>
            <person name="Jones G."/>
            <person name="Ransome R.D."/>
            <person name="Dechmann D.K.N."/>
            <person name="Locatelli A.G."/>
            <person name="Puechmaille S.J."/>
            <person name="Fedrigo O."/>
            <person name="Jarvis E.D."/>
            <person name="Hiller M."/>
            <person name="Vernes S.C."/>
            <person name="Myers E.W."/>
            <person name="Teeling E.C."/>
        </authorList>
    </citation>
    <scope>NUCLEOTIDE SEQUENCE [LARGE SCALE GENOMIC DNA]</scope>
    <source>
        <strain evidence="5">MMolMol1</strain>
        <tissue evidence="5">Muscle</tissue>
    </source>
</reference>
<dbReference type="Pfam" id="PF12796">
    <property type="entry name" value="Ank_2"/>
    <property type="match status" value="1"/>
</dbReference>
<dbReference type="AlphaFoldDB" id="A0A7J8I4D8"/>
<dbReference type="PROSITE" id="PS50088">
    <property type="entry name" value="ANK_REPEAT"/>
    <property type="match status" value="2"/>
</dbReference>
<dbReference type="Proteomes" id="UP000550707">
    <property type="component" value="Unassembled WGS sequence"/>
</dbReference>
<dbReference type="PANTHER" id="PTHR23206:SF5">
    <property type="entry name" value="ANKYRIN REPEAT AND KH DOMAIN-CONTAINING PROTEIN 1"/>
    <property type="match status" value="1"/>
</dbReference>